<keyword evidence="3" id="KW-1185">Reference proteome</keyword>
<comment type="caution">
    <text evidence="2">The sequence shown here is derived from an EMBL/GenBank/DDBJ whole genome shotgun (WGS) entry which is preliminary data.</text>
</comment>
<evidence type="ECO:0000313" key="3">
    <source>
        <dbReference type="Proteomes" id="UP001500051"/>
    </source>
</evidence>
<reference evidence="3" key="1">
    <citation type="journal article" date="2019" name="Int. J. Syst. Evol. Microbiol.">
        <title>The Global Catalogue of Microorganisms (GCM) 10K type strain sequencing project: providing services to taxonomists for standard genome sequencing and annotation.</title>
        <authorList>
            <consortium name="The Broad Institute Genomics Platform"/>
            <consortium name="The Broad Institute Genome Sequencing Center for Infectious Disease"/>
            <person name="Wu L."/>
            <person name="Ma J."/>
        </authorList>
    </citation>
    <scope>NUCLEOTIDE SEQUENCE [LARGE SCALE GENOMIC DNA]</scope>
    <source>
        <strain evidence="3">JCM 16548</strain>
    </source>
</reference>
<feature type="region of interest" description="Disordered" evidence="1">
    <location>
        <begin position="370"/>
        <end position="396"/>
    </location>
</feature>
<dbReference type="EMBL" id="BAAAYX010000004">
    <property type="protein sequence ID" value="GAA3701681.1"/>
    <property type="molecule type" value="Genomic_DNA"/>
</dbReference>
<dbReference type="Pfam" id="PF08811">
    <property type="entry name" value="DUF1800"/>
    <property type="match status" value="1"/>
</dbReference>
<protein>
    <submittedName>
        <fullName evidence="2">DUF1800 domain-containing protein</fullName>
    </submittedName>
</protein>
<dbReference type="Proteomes" id="UP001500051">
    <property type="component" value="Unassembled WGS sequence"/>
</dbReference>
<sequence>MGSSDSLSVRTPAVDPEVMAELTEAESVRRLVDRFGFGAGGDALADLQAAGYAAAVDALLAPNGPDAGAAATPIPRLTPPDRPERTKKRKAGRTGETAPSDDPTEADQESGTTADRAERKVYRQALKAQQLTATRWWLDRMVRVQQPTREKLTWFWHRHFATSAQKVRVAGLMLNQNETLRSHALETFGPLAQAMIVDPAMLIWLDGNDNTAKAPNENLAREFMELFALGHGQFSEADVKEAARALTGWKVNRQTGAAQLRPKQHDDGSKTVLGRTGDLTAEQLVDALLGQPASATFVIGRLWFRLVGPQPPSDATRDRLLAAYGTERDLTATLRAIAAAPELRDPATSLVKQPVEWVVGTARALGVVPSSLPAPARKKASKKPDGTDETGAEKTGTTRLIAGLRGLGQVPFRPPSVGGWPAGGAWLTTAAAASRLSLARLLAGAADLTEVDSTSTRNRTEAIRRLLGVDAFSARTADAIAAVADRPADAVALAAVSPEYVVSR</sequence>
<name>A0ABP7D6T5_9ACTN</name>
<dbReference type="InterPro" id="IPR014917">
    <property type="entry name" value="DUF1800"/>
</dbReference>
<evidence type="ECO:0000256" key="1">
    <source>
        <dbReference type="SAM" id="MobiDB-lite"/>
    </source>
</evidence>
<organism evidence="2 3">
    <name type="scientific">Microlunatus aurantiacus</name>
    <dbReference type="NCBI Taxonomy" id="446786"/>
    <lineage>
        <taxon>Bacteria</taxon>
        <taxon>Bacillati</taxon>
        <taxon>Actinomycetota</taxon>
        <taxon>Actinomycetes</taxon>
        <taxon>Propionibacteriales</taxon>
        <taxon>Propionibacteriaceae</taxon>
        <taxon>Microlunatus</taxon>
    </lineage>
</organism>
<accession>A0ABP7D6T5</accession>
<proteinExistence type="predicted"/>
<gene>
    <name evidence="2" type="ORF">GCM10022204_18150</name>
</gene>
<feature type="region of interest" description="Disordered" evidence="1">
    <location>
        <begin position="67"/>
        <end position="116"/>
    </location>
</feature>
<evidence type="ECO:0000313" key="2">
    <source>
        <dbReference type="EMBL" id="GAA3701681.1"/>
    </source>
</evidence>